<dbReference type="Proteomes" id="UP001460888">
    <property type="component" value="Unassembled WGS sequence"/>
</dbReference>
<evidence type="ECO:0000313" key="8">
    <source>
        <dbReference type="Proteomes" id="UP001460888"/>
    </source>
</evidence>
<dbReference type="PROSITE" id="PS51481">
    <property type="entry name" value="DHAK"/>
    <property type="match status" value="1"/>
</dbReference>
<keyword evidence="1" id="KW-0808">Transferase</keyword>
<dbReference type="InterPro" id="IPR004006">
    <property type="entry name" value="DhaK_dom"/>
</dbReference>
<evidence type="ECO:0000256" key="4">
    <source>
        <dbReference type="ARBA" id="ARBA00022840"/>
    </source>
</evidence>
<proteinExistence type="predicted"/>
<sequence length="543" mass="56859">MDFFYNAPDRVVDEVIDGLARIAPVERSVETHGVRLVLDRDRSEDHVAVLSGGGAGHEPSHAGFVGRGMLTGAIAGELFTSPSVEAVLAAIRATCGPAGCLLVIKNYTGDRLNFGLAAERAAREGYKVRSVIVADDVALPDAGQQRGLAGTVLVHKIAGHYAAEGADLDTVADHAQRVCDSLCSLALALSSCTLPGHTVDRRDPELGLGIHNEPGVRAVDPGDANTAVQLVLEPLLEAFDARFDRDTEMVVLLNNLGGCSTQEMGVLMNSLLESIPGERVARVVVPAPLMTSLDMHGFSVTLLPAEKEFIAALESPVQAIGWPGLRSPSTIQTFEPKLTDHDDREPGERDSARETLIQAVVATLVDAKDDLDALDAKVGDGDTGTTFAAGVRAVAQALDNGTVSSGDDARMAHEIGDILARDMGGSSGVLLSILCTATGAALADGESWPAALHYGVERMQHYGGAARGDRTLLDALIPAIEALADGASLAKAAEQARAGADETRSMTHANAGRSAYVREEALRDLTDPGAEAVARVWERLAEG</sequence>
<dbReference type="Gene3D" id="3.40.50.10440">
    <property type="entry name" value="Dihydroxyacetone kinase, domain 1"/>
    <property type="match status" value="1"/>
</dbReference>
<dbReference type="Gene3D" id="3.30.1180.20">
    <property type="entry name" value="Dihydroxyacetone kinase, domain 2"/>
    <property type="match status" value="1"/>
</dbReference>
<gene>
    <name evidence="7" type="ORF">SADO_12074</name>
</gene>
<dbReference type="Gene3D" id="1.25.40.340">
    <property type="match status" value="1"/>
</dbReference>
<keyword evidence="8" id="KW-1185">Reference proteome</keyword>
<dbReference type="PROSITE" id="PS51480">
    <property type="entry name" value="DHAL"/>
    <property type="match status" value="1"/>
</dbReference>
<accession>A0ABV2B279</accession>
<evidence type="ECO:0000256" key="3">
    <source>
        <dbReference type="ARBA" id="ARBA00022777"/>
    </source>
</evidence>
<evidence type="ECO:0000256" key="1">
    <source>
        <dbReference type="ARBA" id="ARBA00022679"/>
    </source>
</evidence>
<evidence type="ECO:0000259" key="5">
    <source>
        <dbReference type="PROSITE" id="PS51480"/>
    </source>
</evidence>
<feature type="domain" description="DhaL" evidence="5">
    <location>
        <begin position="351"/>
        <end position="542"/>
    </location>
</feature>
<keyword evidence="3 7" id="KW-0418">Kinase</keyword>
<feature type="domain" description="DhaK" evidence="6">
    <location>
        <begin position="7"/>
        <end position="322"/>
    </location>
</feature>
<comment type="caution">
    <text evidence="7">The sequence shown here is derived from an EMBL/GenBank/DDBJ whole genome shotgun (WGS) entry which is preliminary data.</text>
</comment>
<evidence type="ECO:0000259" key="6">
    <source>
        <dbReference type="PROSITE" id="PS51481"/>
    </source>
</evidence>
<dbReference type="InterPro" id="IPR036117">
    <property type="entry name" value="DhaL_dom_sf"/>
</dbReference>
<dbReference type="EMBL" id="APND01000003">
    <property type="protein sequence ID" value="MES1929991.1"/>
    <property type="molecule type" value="Genomic_DNA"/>
</dbReference>
<dbReference type="SMART" id="SM01120">
    <property type="entry name" value="Dak2"/>
    <property type="match status" value="1"/>
</dbReference>
<dbReference type="SUPFAM" id="SSF82549">
    <property type="entry name" value="DAK1/DegV-like"/>
    <property type="match status" value="1"/>
</dbReference>
<evidence type="ECO:0000256" key="2">
    <source>
        <dbReference type="ARBA" id="ARBA00022741"/>
    </source>
</evidence>
<dbReference type="PANTHER" id="PTHR28629">
    <property type="entry name" value="TRIOKINASE/FMN CYCLASE"/>
    <property type="match status" value="1"/>
</dbReference>
<dbReference type="RefSeq" id="WP_353111749.1">
    <property type="nucleotide sequence ID" value="NZ_APND01000003.1"/>
</dbReference>
<dbReference type="Pfam" id="PF02733">
    <property type="entry name" value="Dak1"/>
    <property type="match status" value="1"/>
</dbReference>
<protein>
    <submittedName>
        <fullName evidence="7">Glycerone kinase</fullName>
    </submittedName>
</protein>
<keyword evidence="4" id="KW-0067">ATP-binding</keyword>
<dbReference type="InterPro" id="IPR004007">
    <property type="entry name" value="DhaL_dom"/>
</dbReference>
<reference evidence="7 8" key="1">
    <citation type="submission" date="2013-03" db="EMBL/GenBank/DDBJ databases">
        <title>Salinisphaera dokdonensis CL-ES53 Genome Sequencing.</title>
        <authorList>
            <person name="Li C."/>
            <person name="Lai Q."/>
            <person name="Shao Z."/>
        </authorList>
    </citation>
    <scope>NUCLEOTIDE SEQUENCE [LARGE SCALE GENOMIC DNA]</scope>
    <source>
        <strain evidence="7 8">CL-ES53</strain>
    </source>
</reference>
<organism evidence="7 8">
    <name type="scientific">Salinisphaera dokdonensis CL-ES53</name>
    <dbReference type="NCBI Taxonomy" id="1304272"/>
    <lineage>
        <taxon>Bacteria</taxon>
        <taxon>Pseudomonadati</taxon>
        <taxon>Pseudomonadota</taxon>
        <taxon>Gammaproteobacteria</taxon>
        <taxon>Salinisphaerales</taxon>
        <taxon>Salinisphaeraceae</taxon>
        <taxon>Salinisphaera</taxon>
    </lineage>
</organism>
<dbReference type="GO" id="GO:0016301">
    <property type="term" value="F:kinase activity"/>
    <property type="evidence" value="ECO:0007669"/>
    <property type="project" value="UniProtKB-KW"/>
</dbReference>
<evidence type="ECO:0000313" key="7">
    <source>
        <dbReference type="EMBL" id="MES1929991.1"/>
    </source>
</evidence>
<name>A0ABV2B279_9GAMM</name>
<dbReference type="SUPFAM" id="SSF101473">
    <property type="entry name" value="DhaL-like"/>
    <property type="match status" value="1"/>
</dbReference>
<dbReference type="PANTHER" id="PTHR28629:SF4">
    <property type="entry name" value="TRIOKINASE_FMN CYCLASE"/>
    <property type="match status" value="1"/>
</dbReference>
<dbReference type="Pfam" id="PF02734">
    <property type="entry name" value="Dak2"/>
    <property type="match status" value="1"/>
</dbReference>
<dbReference type="InterPro" id="IPR050861">
    <property type="entry name" value="Dihydroxyacetone_Kinase"/>
</dbReference>
<keyword evidence="2" id="KW-0547">Nucleotide-binding</keyword>